<dbReference type="InterPro" id="IPR050951">
    <property type="entry name" value="Retrovirus_Pol_polyprotein"/>
</dbReference>
<dbReference type="Gene3D" id="1.10.340.70">
    <property type="match status" value="1"/>
</dbReference>
<dbReference type="Pfam" id="PF17917">
    <property type="entry name" value="RT_RNaseH"/>
    <property type="match status" value="1"/>
</dbReference>
<dbReference type="PANTHER" id="PTHR37984:SF5">
    <property type="entry name" value="PROTEIN NYNRIN-LIKE"/>
    <property type="match status" value="1"/>
</dbReference>
<keyword evidence="5" id="KW-0378">Hydrolase</keyword>
<evidence type="ECO:0000313" key="11">
    <source>
        <dbReference type="EMBL" id="CEH18927.1"/>
    </source>
</evidence>
<dbReference type="PANTHER" id="PTHR37984">
    <property type="entry name" value="PROTEIN CBG26694"/>
    <property type="match status" value="1"/>
</dbReference>
<keyword evidence="3" id="KW-0540">Nuclease</keyword>
<dbReference type="Gene3D" id="3.30.70.270">
    <property type="match status" value="1"/>
</dbReference>
<dbReference type="InterPro" id="IPR041373">
    <property type="entry name" value="RT_RNaseH"/>
</dbReference>
<dbReference type="GO" id="GO:0016787">
    <property type="term" value="F:hydrolase activity"/>
    <property type="evidence" value="ECO:0007669"/>
    <property type="project" value="UniProtKB-KW"/>
</dbReference>
<dbReference type="GO" id="GO:0003964">
    <property type="term" value="F:RNA-directed DNA polymerase activity"/>
    <property type="evidence" value="ECO:0007669"/>
    <property type="project" value="UniProtKB-KW"/>
</dbReference>
<feature type="domain" description="Reverse transcriptase" evidence="9">
    <location>
        <begin position="91"/>
        <end position="270"/>
    </location>
</feature>
<dbReference type="Gene3D" id="3.30.420.10">
    <property type="entry name" value="Ribonuclease H-like superfamily/Ribonuclease H"/>
    <property type="match status" value="1"/>
</dbReference>
<keyword evidence="4" id="KW-0255">Endonuclease</keyword>
<feature type="region of interest" description="Disordered" evidence="8">
    <location>
        <begin position="1"/>
        <end position="21"/>
    </location>
</feature>
<dbReference type="EMBL" id="CCYA01000276">
    <property type="protein sequence ID" value="CEH18927.1"/>
    <property type="molecule type" value="Genomic_DNA"/>
</dbReference>
<dbReference type="AlphaFoldDB" id="A0A0P1BSJ9"/>
<dbReference type="CDD" id="cd09274">
    <property type="entry name" value="RNase_HI_RT_Ty3"/>
    <property type="match status" value="1"/>
</dbReference>
<evidence type="ECO:0000256" key="1">
    <source>
        <dbReference type="ARBA" id="ARBA00022679"/>
    </source>
</evidence>
<dbReference type="PROSITE" id="PS50994">
    <property type="entry name" value="INTEGRASE"/>
    <property type="match status" value="1"/>
</dbReference>
<keyword evidence="1" id="KW-0808">Transferase</keyword>
<keyword evidence="7" id="KW-0695">RNA-directed DNA polymerase</keyword>
<keyword evidence="2" id="KW-0548">Nucleotidyltransferase</keyword>
<evidence type="ECO:0000256" key="3">
    <source>
        <dbReference type="ARBA" id="ARBA00022722"/>
    </source>
</evidence>
<dbReference type="PROSITE" id="PS50878">
    <property type="entry name" value="RT_POL"/>
    <property type="match status" value="1"/>
</dbReference>
<feature type="domain" description="Integrase catalytic" evidence="10">
    <location>
        <begin position="530"/>
        <end position="692"/>
    </location>
</feature>
<proteinExistence type="predicted"/>
<evidence type="ECO:0000256" key="8">
    <source>
        <dbReference type="SAM" id="MobiDB-lite"/>
    </source>
</evidence>
<dbReference type="InterPro" id="IPR036397">
    <property type="entry name" value="RNaseH_sf"/>
</dbReference>
<evidence type="ECO:0000259" key="10">
    <source>
        <dbReference type="PROSITE" id="PS50994"/>
    </source>
</evidence>
<evidence type="ECO:0000313" key="12">
    <source>
        <dbReference type="Proteomes" id="UP000054845"/>
    </source>
</evidence>
<dbReference type="GO" id="GO:0005634">
    <property type="term" value="C:nucleus"/>
    <property type="evidence" value="ECO:0007669"/>
    <property type="project" value="UniProtKB-ARBA"/>
</dbReference>
<dbReference type="OrthoDB" id="3341476at2759"/>
<evidence type="ECO:0000256" key="7">
    <source>
        <dbReference type="ARBA" id="ARBA00022918"/>
    </source>
</evidence>
<dbReference type="Pfam" id="PF00665">
    <property type="entry name" value="rve"/>
    <property type="match status" value="1"/>
</dbReference>
<keyword evidence="12" id="KW-1185">Reference proteome</keyword>
<dbReference type="Gene3D" id="3.10.10.10">
    <property type="entry name" value="HIV Type 1 Reverse Transcriptase, subunit A, domain 1"/>
    <property type="match status" value="1"/>
</dbReference>
<evidence type="ECO:0000256" key="5">
    <source>
        <dbReference type="ARBA" id="ARBA00022801"/>
    </source>
</evidence>
<dbReference type="GO" id="GO:0004519">
    <property type="term" value="F:endonuclease activity"/>
    <property type="evidence" value="ECO:0007669"/>
    <property type="project" value="UniProtKB-KW"/>
</dbReference>
<dbReference type="GO" id="GO:0003723">
    <property type="term" value="F:RNA binding"/>
    <property type="evidence" value="ECO:0007669"/>
    <property type="project" value="UniProtKB-KW"/>
</dbReference>
<dbReference type="SUPFAM" id="SSF53098">
    <property type="entry name" value="Ribonuclease H-like"/>
    <property type="match status" value="1"/>
</dbReference>
<sequence>MVCKATNDVSQIDPNTPPGSGDNVLDKILQEFEGVFRKELLLVERPDEIPPTRTLRDLIIPTEGSDPVNIRSYQLTAAQLEEQDRQIESLVEKGLVRESSSSWGFPVLFVAKKGGKFRMCLDYRALNQQTRKNRYPLPRIQDCLDQLGLLKIFSKLNLTSGYWQIRLASQDVEKTAFNTQNGKWEWLVMPFGLANAPSTFQAIVNRVLSKYIGKFVIVYLDDILIFSNSVEEHREHVRLVLEALKEAKLYAKPSKCAFNVKEIDFCGHLVGDGKVHPLDDKLKVVRDQETTDGKRHPVAYDGRKMKPAELNYSVSEQELLAIKYALNAWKHYVDNGHQTTILTDHHNLETIPRTKVASKRLARWLDEFGEVDLDIKYRPGEENAATDAISRRADWVNSLNEVPSTLSELRRWFLSNATEPMQTIASEVLQWRYNPRDGKLYHQVAGSAAEDDLFALYVEPKDRPTALWEVHREGAHSGWRCLKDMFVSRYWWLRQLADLEAFTKACPTCQVHKSTAPNTINEHKHVIASETLRPFYRWGIDHVGPFDKSINGNRYLICAVDYATLWPIARAVPDASSEHVLRFLLEEIYPVFGPPKEIFSDNGKAFLADIVTELFLQSDTRHRIATAYHPQTNGKTEAFNGQMKRMLKTLMFERGVPCDRWDELIPMALTAGRWRTHSTMGVSPYKVVFSMRPPVNVDHFVALPWHAMVESTAKRVSLQRHWRTVAGANMRKIVEQEVRRFNSKYGKNANLFDVGDYVMKRNEARQGLEGGWFGPYKIIQKGDLGTYVLESMNGLHEPVFGNRLRKITEPFGKKVWFNEAARSHFRRADDLPRG</sequence>
<dbReference type="InterPro" id="IPR041588">
    <property type="entry name" value="Integrase_H2C2"/>
</dbReference>
<evidence type="ECO:0000256" key="6">
    <source>
        <dbReference type="ARBA" id="ARBA00022884"/>
    </source>
</evidence>
<dbReference type="InterPro" id="IPR043502">
    <property type="entry name" value="DNA/RNA_pol_sf"/>
</dbReference>
<dbReference type="Pfam" id="PF00078">
    <property type="entry name" value="RVT_1"/>
    <property type="match status" value="1"/>
</dbReference>
<protein>
    <submittedName>
        <fullName evidence="11">Retrotransposon ty3-gypsy subclass</fullName>
    </submittedName>
</protein>
<reference evidence="11 12" key="1">
    <citation type="submission" date="2014-09" db="EMBL/GenBank/DDBJ databases">
        <authorList>
            <person name="Magalhaes I.L.F."/>
            <person name="Oliveira U."/>
            <person name="Santos F.R."/>
            <person name="Vidigal T.H.D.A."/>
            <person name="Brescovit A.D."/>
            <person name="Santos A.J."/>
        </authorList>
    </citation>
    <scope>NUCLEOTIDE SEQUENCE [LARGE SCALE GENOMIC DNA]</scope>
</reference>
<dbReference type="CDD" id="cd01647">
    <property type="entry name" value="RT_LTR"/>
    <property type="match status" value="1"/>
</dbReference>
<evidence type="ECO:0000256" key="2">
    <source>
        <dbReference type="ARBA" id="ARBA00022695"/>
    </source>
</evidence>
<dbReference type="Proteomes" id="UP000054845">
    <property type="component" value="Unassembled WGS sequence"/>
</dbReference>
<dbReference type="InterPro" id="IPR043128">
    <property type="entry name" value="Rev_trsase/Diguanyl_cyclase"/>
</dbReference>
<evidence type="ECO:0000259" key="9">
    <source>
        <dbReference type="PROSITE" id="PS50878"/>
    </source>
</evidence>
<dbReference type="InterPro" id="IPR001584">
    <property type="entry name" value="Integrase_cat-core"/>
</dbReference>
<dbReference type="Pfam" id="PF17921">
    <property type="entry name" value="Integrase_H2C2"/>
    <property type="match status" value="1"/>
</dbReference>
<name>A0A0P1BSJ9_9BASI</name>
<dbReference type="SUPFAM" id="SSF56672">
    <property type="entry name" value="DNA/RNA polymerases"/>
    <property type="match status" value="1"/>
</dbReference>
<dbReference type="InterPro" id="IPR012337">
    <property type="entry name" value="RNaseH-like_sf"/>
</dbReference>
<dbReference type="GO" id="GO:0015074">
    <property type="term" value="P:DNA integration"/>
    <property type="evidence" value="ECO:0007669"/>
    <property type="project" value="InterPro"/>
</dbReference>
<keyword evidence="6" id="KW-0694">RNA-binding</keyword>
<evidence type="ECO:0000256" key="4">
    <source>
        <dbReference type="ARBA" id="ARBA00022759"/>
    </source>
</evidence>
<organism evidence="11 12">
    <name type="scientific">Ceraceosorus bombacis</name>
    <dbReference type="NCBI Taxonomy" id="401625"/>
    <lineage>
        <taxon>Eukaryota</taxon>
        <taxon>Fungi</taxon>
        <taxon>Dikarya</taxon>
        <taxon>Basidiomycota</taxon>
        <taxon>Ustilaginomycotina</taxon>
        <taxon>Exobasidiomycetes</taxon>
        <taxon>Ceraceosorales</taxon>
        <taxon>Ceraceosoraceae</taxon>
        <taxon>Ceraceosorus</taxon>
    </lineage>
</organism>
<accession>A0A0P1BSJ9</accession>
<dbReference type="InterPro" id="IPR000477">
    <property type="entry name" value="RT_dom"/>
</dbReference>
<dbReference type="STRING" id="401625.A0A0P1BSJ9"/>